<evidence type="ECO:0000313" key="6">
    <source>
        <dbReference type="Proteomes" id="UP000594342"/>
    </source>
</evidence>
<organism evidence="5 6">
    <name type="scientific">Yasminevirus sp. GU-2018</name>
    <dbReference type="NCBI Taxonomy" id="2420051"/>
    <lineage>
        <taxon>Viruses</taxon>
        <taxon>Varidnaviria</taxon>
        <taxon>Bamfordvirae</taxon>
        <taxon>Nucleocytoviricota</taxon>
        <taxon>Megaviricetes</taxon>
        <taxon>Imitervirales</taxon>
        <taxon>Mimiviridae</taxon>
        <taxon>Klosneuvirinae</taxon>
        <taxon>Yasminevirus</taxon>
        <taxon>Yasminevirus saudimassiliense</taxon>
    </lineage>
</organism>
<dbReference type="Pfam" id="PF00012">
    <property type="entry name" value="HSP70"/>
    <property type="match status" value="2"/>
</dbReference>
<comment type="caution">
    <text evidence="5">The sequence shown here is derived from an EMBL/GenBank/DDBJ whole genome shotgun (WGS) entry which is preliminary data.</text>
</comment>
<dbReference type="GO" id="GO:0140662">
    <property type="term" value="F:ATP-dependent protein folding chaperone"/>
    <property type="evidence" value="ECO:0007669"/>
    <property type="project" value="InterPro"/>
</dbReference>
<dbReference type="PROSITE" id="PS01036">
    <property type="entry name" value="HSP70_3"/>
    <property type="match status" value="1"/>
</dbReference>
<dbReference type="InterPro" id="IPR029048">
    <property type="entry name" value="HSP70_C_sf"/>
</dbReference>
<proteinExistence type="inferred from homology"/>
<protein>
    <submittedName>
        <fullName evidence="5">Heat shock protein 70b</fullName>
    </submittedName>
</protein>
<gene>
    <name evidence="5" type="ORF">YASMINEVIRUS_511</name>
</gene>
<dbReference type="InterPro" id="IPR043129">
    <property type="entry name" value="ATPase_NBD"/>
</dbReference>
<dbReference type="Gene3D" id="3.30.30.30">
    <property type="match status" value="1"/>
</dbReference>
<sequence>MAQKEICIGIDLGTTYSCVAYYKAEGEVVVLVNENGNRITPSYVSFLGTERLVGDSAKKNSGQNPKNTVYDVKRLMGNKFSDPSVQADIKHLSYNLVRSDDDKPLIEVDFMDEKKQFHPEQISAMILEKLKQIASTQTGYDVKKAVITVPAYFNDSQRQATKDAGEIAGLEVLRIINEPTAAAIAYGLNTKGERNVLVYDLGGGTLDVTILVMDNGVFQVKSTSGDVHLGGEDLDNKLKDYCFMKFCDKAILKTKLTPENKKVLFKLLNIDSLANIQSYGEDKLRTLLKSDAVKDVDTDLKEYISQLADVNKLYSNTKLMRRLKTSCEEAKKLLSTANSADITYDNFYEGEDLKVNITRSRFETICESEFKRCMAPVDRAMADAKMAPVQIHDVVLVGGSTRIPKVQAMLNDVFPSKLRSNINPDEAVAYGAAVNAAIISDTGDSVTNGIVLLDVTPLTLGIETVGGVMEPMIKRNTTIPAEAKKTFSTHTDNQPAVTIKVFEGERSVTKHNNLLGKFELSDLPLMPKGKPRIEVTFTVDVNGIMNITAKELSTGVENALTIRNEKGRLSATDIGGMIEEAEKFKENDIKIKERSDAKNSLENYVSNAKRVVGSEEFRKEIGDEKLRTLTDLIEQIVNWMEDAEEDEESFAKLTKDDYNDQYKLLESELLPLLESVSSKNMKVKGKNSDKTDAKSEEKPTSKPASK</sequence>
<dbReference type="Gene3D" id="2.60.34.10">
    <property type="entry name" value="Substrate Binding Domain Of DNAk, Chain A, domain 1"/>
    <property type="match status" value="1"/>
</dbReference>
<keyword evidence="6" id="KW-1185">Reference proteome</keyword>
<dbReference type="PROSITE" id="PS00297">
    <property type="entry name" value="HSP70_1"/>
    <property type="match status" value="1"/>
</dbReference>
<evidence type="ECO:0000256" key="3">
    <source>
        <dbReference type="RuleBase" id="RU003322"/>
    </source>
</evidence>
<dbReference type="Proteomes" id="UP000594342">
    <property type="component" value="Unassembled WGS sequence"/>
</dbReference>
<dbReference type="InterPro" id="IPR029047">
    <property type="entry name" value="HSP70_peptide-bd_sf"/>
</dbReference>
<comment type="similarity">
    <text evidence="3">Belongs to the heat shock protein 70 family.</text>
</comment>
<dbReference type="GO" id="GO:0005524">
    <property type="term" value="F:ATP binding"/>
    <property type="evidence" value="ECO:0007669"/>
    <property type="project" value="UniProtKB-KW"/>
</dbReference>
<dbReference type="FunFam" id="3.30.420.40:FF:000004">
    <property type="entry name" value="Molecular chaperone DnaK"/>
    <property type="match status" value="1"/>
</dbReference>
<evidence type="ECO:0000256" key="1">
    <source>
        <dbReference type="ARBA" id="ARBA00022741"/>
    </source>
</evidence>
<dbReference type="InterPro" id="IPR018181">
    <property type="entry name" value="Heat_shock_70_CS"/>
</dbReference>
<keyword evidence="2 3" id="KW-0067">ATP-binding</keyword>
<dbReference type="PANTHER" id="PTHR19375">
    <property type="entry name" value="HEAT SHOCK PROTEIN 70KDA"/>
    <property type="match status" value="1"/>
</dbReference>
<reference evidence="5 6" key="1">
    <citation type="submission" date="2018-10" db="EMBL/GenBank/DDBJ databases">
        <authorList>
            <consortium name="IHU Genomes"/>
        </authorList>
    </citation>
    <scope>NUCLEOTIDE SEQUENCE [LARGE SCALE GENOMIC DNA]</scope>
    <source>
        <strain evidence="5 6">A1</strain>
    </source>
</reference>
<dbReference type="CDD" id="cd24028">
    <property type="entry name" value="ASKHA_NBD_HSP70_HSPA1-like"/>
    <property type="match status" value="1"/>
</dbReference>
<dbReference type="SUPFAM" id="SSF53067">
    <property type="entry name" value="Actin-like ATPase domain"/>
    <property type="match status" value="2"/>
</dbReference>
<dbReference type="InterPro" id="IPR013126">
    <property type="entry name" value="Hsp_70_fam"/>
</dbReference>
<dbReference type="Gene3D" id="1.20.1270.10">
    <property type="match status" value="1"/>
</dbReference>
<dbReference type="FunFam" id="3.30.30.30:FF:000002">
    <property type="entry name" value="Heat shock 70 kDa protein 4"/>
    <property type="match status" value="1"/>
</dbReference>
<dbReference type="SUPFAM" id="SSF100934">
    <property type="entry name" value="Heat shock protein 70kD (HSP70), C-terminal subdomain"/>
    <property type="match status" value="1"/>
</dbReference>
<evidence type="ECO:0000313" key="5">
    <source>
        <dbReference type="EMBL" id="VBB18048.1"/>
    </source>
</evidence>
<keyword evidence="1 3" id="KW-0547">Nucleotide-binding</keyword>
<accession>A0A5K0U7S5</accession>
<evidence type="ECO:0000256" key="4">
    <source>
        <dbReference type="SAM" id="MobiDB-lite"/>
    </source>
</evidence>
<dbReference type="PRINTS" id="PR00301">
    <property type="entry name" value="HEATSHOCK70"/>
</dbReference>
<dbReference type="PROSITE" id="PS00329">
    <property type="entry name" value="HSP70_2"/>
    <property type="match status" value="1"/>
</dbReference>
<dbReference type="FunFam" id="2.60.34.10:FF:000002">
    <property type="entry name" value="Heat shock 70 kDa"/>
    <property type="match status" value="1"/>
</dbReference>
<feature type="region of interest" description="Disordered" evidence="4">
    <location>
        <begin position="677"/>
        <end position="706"/>
    </location>
</feature>
<evidence type="ECO:0000256" key="2">
    <source>
        <dbReference type="ARBA" id="ARBA00022840"/>
    </source>
</evidence>
<dbReference type="SUPFAM" id="SSF100920">
    <property type="entry name" value="Heat shock protein 70kD (HSP70), peptide-binding domain"/>
    <property type="match status" value="1"/>
</dbReference>
<dbReference type="EMBL" id="UPSH01000001">
    <property type="protein sequence ID" value="VBB18048.1"/>
    <property type="molecule type" value="Genomic_DNA"/>
</dbReference>
<name>A0A5K0U7S5_9VIRU</name>
<dbReference type="Gene3D" id="3.30.420.40">
    <property type="match status" value="3"/>
</dbReference>
<feature type="compositionally biased region" description="Basic and acidic residues" evidence="4">
    <location>
        <begin position="686"/>
        <end position="700"/>
    </location>
</feature>
<keyword evidence="5" id="KW-0346">Stress response</keyword>
<dbReference type="FunFam" id="3.90.640.10:FF:000003">
    <property type="entry name" value="Molecular chaperone DnaK"/>
    <property type="match status" value="1"/>
</dbReference>